<protein>
    <submittedName>
        <fullName evidence="1">Uncharacterized protein</fullName>
    </submittedName>
</protein>
<evidence type="ECO:0000313" key="1">
    <source>
        <dbReference type="EMBL" id="OJJ57468.1"/>
    </source>
</evidence>
<reference evidence="2" key="1">
    <citation type="journal article" date="2017" name="Genome Biol.">
        <title>Comparative genomics reveals high biological diversity and specific adaptations in the industrially and medically important fungal genus Aspergillus.</title>
        <authorList>
            <person name="de Vries R.P."/>
            <person name="Riley R."/>
            <person name="Wiebenga A."/>
            <person name="Aguilar-Osorio G."/>
            <person name="Amillis S."/>
            <person name="Uchima C.A."/>
            <person name="Anderluh G."/>
            <person name="Asadollahi M."/>
            <person name="Askin M."/>
            <person name="Barry K."/>
            <person name="Battaglia E."/>
            <person name="Bayram O."/>
            <person name="Benocci T."/>
            <person name="Braus-Stromeyer S.A."/>
            <person name="Caldana C."/>
            <person name="Canovas D."/>
            <person name="Cerqueira G.C."/>
            <person name="Chen F."/>
            <person name="Chen W."/>
            <person name="Choi C."/>
            <person name="Clum A."/>
            <person name="Dos Santos R.A."/>
            <person name="Damasio A.R."/>
            <person name="Diallinas G."/>
            <person name="Emri T."/>
            <person name="Fekete E."/>
            <person name="Flipphi M."/>
            <person name="Freyberg S."/>
            <person name="Gallo A."/>
            <person name="Gournas C."/>
            <person name="Habgood R."/>
            <person name="Hainaut M."/>
            <person name="Harispe M.L."/>
            <person name="Henrissat B."/>
            <person name="Hilden K.S."/>
            <person name="Hope R."/>
            <person name="Hossain A."/>
            <person name="Karabika E."/>
            <person name="Karaffa L."/>
            <person name="Karanyi Z."/>
            <person name="Krasevec N."/>
            <person name="Kuo A."/>
            <person name="Kusch H."/>
            <person name="LaButti K."/>
            <person name="Lagendijk E.L."/>
            <person name="Lapidus A."/>
            <person name="Levasseur A."/>
            <person name="Lindquist E."/>
            <person name="Lipzen A."/>
            <person name="Logrieco A.F."/>
            <person name="MacCabe A."/>
            <person name="Maekelae M.R."/>
            <person name="Malavazi I."/>
            <person name="Melin P."/>
            <person name="Meyer V."/>
            <person name="Mielnichuk N."/>
            <person name="Miskei M."/>
            <person name="Molnar A.P."/>
            <person name="Mule G."/>
            <person name="Ngan C.Y."/>
            <person name="Orejas M."/>
            <person name="Orosz E."/>
            <person name="Ouedraogo J.P."/>
            <person name="Overkamp K.M."/>
            <person name="Park H.-S."/>
            <person name="Perrone G."/>
            <person name="Piumi F."/>
            <person name="Punt P.J."/>
            <person name="Ram A.F."/>
            <person name="Ramon A."/>
            <person name="Rauscher S."/>
            <person name="Record E."/>
            <person name="Riano-Pachon D.M."/>
            <person name="Robert V."/>
            <person name="Roehrig J."/>
            <person name="Ruller R."/>
            <person name="Salamov A."/>
            <person name="Salih N.S."/>
            <person name="Samson R.A."/>
            <person name="Sandor E."/>
            <person name="Sanguinetti M."/>
            <person name="Schuetze T."/>
            <person name="Sepcic K."/>
            <person name="Shelest E."/>
            <person name="Sherlock G."/>
            <person name="Sophianopoulou V."/>
            <person name="Squina F.M."/>
            <person name="Sun H."/>
            <person name="Susca A."/>
            <person name="Todd R.B."/>
            <person name="Tsang A."/>
            <person name="Unkles S.E."/>
            <person name="van de Wiele N."/>
            <person name="van Rossen-Uffink D."/>
            <person name="Oliveira J.V."/>
            <person name="Vesth T.C."/>
            <person name="Visser J."/>
            <person name="Yu J.-H."/>
            <person name="Zhou M."/>
            <person name="Andersen M.R."/>
            <person name="Archer D.B."/>
            <person name="Baker S.E."/>
            <person name="Benoit I."/>
            <person name="Brakhage A.A."/>
            <person name="Braus G.H."/>
            <person name="Fischer R."/>
            <person name="Frisvad J.C."/>
            <person name="Goldman G.H."/>
            <person name="Houbraken J."/>
            <person name="Oakley B."/>
            <person name="Pocsi I."/>
            <person name="Scazzocchio C."/>
            <person name="Seiboth B."/>
            <person name="vanKuyk P.A."/>
            <person name="Wortman J."/>
            <person name="Dyer P.S."/>
            <person name="Grigoriev I.V."/>
        </authorList>
    </citation>
    <scope>NUCLEOTIDE SEQUENCE [LARGE SCALE GENOMIC DNA]</scope>
    <source>
        <strain evidence="2">CBS 593.65</strain>
    </source>
</reference>
<dbReference type="VEuPathDB" id="FungiDB:ASPSYDRAFT_1055691"/>
<accession>A0A1L9TDF7</accession>
<dbReference type="Proteomes" id="UP000184356">
    <property type="component" value="Unassembled WGS sequence"/>
</dbReference>
<name>A0A1L9TDF7_9EURO</name>
<organism evidence="1 2">
    <name type="scientific">Aspergillus sydowii CBS 593.65</name>
    <dbReference type="NCBI Taxonomy" id="1036612"/>
    <lineage>
        <taxon>Eukaryota</taxon>
        <taxon>Fungi</taxon>
        <taxon>Dikarya</taxon>
        <taxon>Ascomycota</taxon>
        <taxon>Pezizomycotina</taxon>
        <taxon>Eurotiomycetes</taxon>
        <taxon>Eurotiomycetidae</taxon>
        <taxon>Eurotiales</taxon>
        <taxon>Aspergillaceae</taxon>
        <taxon>Aspergillus</taxon>
        <taxon>Aspergillus subgen. Nidulantes</taxon>
    </lineage>
</organism>
<dbReference type="GeneID" id="63755920"/>
<dbReference type="RefSeq" id="XP_040701274.1">
    <property type="nucleotide sequence ID" value="XM_040839847.1"/>
</dbReference>
<proteinExistence type="predicted"/>
<keyword evidence="2" id="KW-1185">Reference proteome</keyword>
<gene>
    <name evidence="1" type="ORF">ASPSYDRAFT_1055691</name>
</gene>
<sequence length="160" mass="17416">MYCNRPTSQGEQGFSSTMEFMHPLAVRRKEGKRVLPSVFQTRSCQLSDACENKEISRQRQLGSGSCASHPTPSMRLSAIRSQCPVPTRAVDRGPGTCRHALTFPKSPPFYSICNLTMNEQLSGGGQQGAGGEVNQSPVWLKMTGTVFGSTTHRLKPQGQG</sequence>
<dbReference type="AlphaFoldDB" id="A0A1L9TDF7"/>
<evidence type="ECO:0000313" key="2">
    <source>
        <dbReference type="Proteomes" id="UP000184356"/>
    </source>
</evidence>
<dbReference type="EMBL" id="KV878588">
    <property type="protein sequence ID" value="OJJ57468.1"/>
    <property type="molecule type" value="Genomic_DNA"/>
</dbReference>